<dbReference type="Gene3D" id="3.60.15.10">
    <property type="entry name" value="Ribonuclease Z/Hydroxyacylglutathione hydrolase-like"/>
    <property type="match status" value="1"/>
</dbReference>
<name>A0A2P8DZU4_9ACTN</name>
<dbReference type="SMART" id="SM00849">
    <property type="entry name" value="Lactamase_B"/>
    <property type="match status" value="1"/>
</dbReference>
<accession>A0A2P8DZU4</accession>
<dbReference type="InterPro" id="IPR001279">
    <property type="entry name" value="Metallo-B-lactamas"/>
</dbReference>
<evidence type="ECO:0000313" key="3">
    <source>
        <dbReference type="Proteomes" id="UP000243528"/>
    </source>
</evidence>
<dbReference type="Proteomes" id="UP000243528">
    <property type="component" value="Unassembled WGS sequence"/>
</dbReference>
<sequence>MNADHDATSTGDPVWICVTCGGHVPAAPQPPDVCLICADERQWIPPAGQRWTTPEKAAADGFHTEIREIEPGLTGIGLEPPIGVGQRGVLVSTAAGNVLWDPPPVLDRNAIDAVRAAGGLGAVTSSHPHMYGAIVDWSAEFDAEIALPEADLAWLFRRERPVRTWSGSLEVVPGVTLIQCGGHFPGSAALHWTDGADGRGVLLTGDTIYVTPGADRVSFLWSAPNHLPLPERAVRGIAAAVRPYRFDRIYGGWWHSVVSSGGDATVQHCAERYISFLRDEAVLDPQPGQG</sequence>
<organism evidence="2 3">
    <name type="scientific">Haloactinopolyspora alba</name>
    <dbReference type="NCBI Taxonomy" id="648780"/>
    <lineage>
        <taxon>Bacteria</taxon>
        <taxon>Bacillati</taxon>
        <taxon>Actinomycetota</taxon>
        <taxon>Actinomycetes</taxon>
        <taxon>Jiangellales</taxon>
        <taxon>Jiangellaceae</taxon>
        <taxon>Haloactinopolyspora</taxon>
    </lineage>
</organism>
<dbReference type="RefSeq" id="WP_106537730.1">
    <property type="nucleotide sequence ID" value="NZ_PYGE01000009.1"/>
</dbReference>
<evidence type="ECO:0000313" key="2">
    <source>
        <dbReference type="EMBL" id="PSL02720.1"/>
    </source>
</evidence>
<gene>
    <name evidence="2" type="ORF">CLV30_10926</name>
</gene>
<reference evidence="2 3" key="1">
    <citation type="submission" date="2018-03" db="EMBL/GenBank/DDBJ databases">
        <title>Genomic Encyclopedia of Archaeal and Bacterial Type Strains, Phase II (KMG-II): from individual species to whole genera.</title>
        <authorList>
            <person name="Goeker M."/>
        </authorList>
    </citation>
    <scope>NUCLEOTIDE SEQUENCE [LARGE SCALE GENOMIC DNA]</scope>
    <source>
        <strain evidence="2 3">DSM 45211</strain>
    </source>
</reference>
<feature type="domain" description="Metallo-beta-lactamase" evidence="1">
    <location>
        <begin position="85"/>
        <end position="253"/>
    </location>
</feature>
<dbReference type="AlphaFoldDB" id="A0A2P8DZU4"/>
<evidence type="ECO:0000259" key="1">
    <source>
        <dbReference type="SMART" id="SM00849"/>
    </source>
</evidence>
<keyword evidence="3" id="KW-1185">Reference proteome</keyword>
<comment type="caution">
    <text evidence="2">The sequence shown here is derived from an EMBL/GenBank/DDBJ whole genome shotgun (WGS) entry which is preliminary data.</text>
</comment>
<dbReference type="InterPro" id="IPR036866">
    <property type="entry name" value="RibonucZ/Hydroxyglut_hydro"/>
</dbReference>
<dbReference type="SUPFAM" id="SSF56281">
    <property type="entry name" value="Metallo-hydrolase/oxidoreductase"/>
    <property type="match status" value="1"/>
</dbReference>
<dbReference type="OrthoDB" id="2373347at2"/>
<dbReference type="PANTHER" id="PTHR36839">
    <property type="entry name" value="METALLO-BETA-LACTAMASE FAMILY PROTEIN (AFU_ORTHOLOGUE AFUA_5G12770)"/>
    <property type="match status" value="1"/>
</dbReference>
<dbReference type="PANTHER" id="PTHR36839:SF1">
    <property type="entry name" value="METALLO-BETA-LACTAMASE FAMILY PROTEIN (AFU_ORTHOLOGUE AFUA_5G12770)"/>
    <property type="match status" value="1"/>
</dbReference>
<proteinExistence type="predicted"/>
<dbReference type="EMBL" id="PYGE01000009">
    <property type="protein sequence ID" value="PSL02720.1"/>
    <property type="molecule type" value="Genomic_DNA"/>
</dbReference>
<protein>
    <recommendedName>
        <fullName evidence="1">Metallo-beta-lactamase domain-containing protein</fullName>
    </recommendedName>
</protein>